<proteinExistence type="predicted"/>
<dbReference type="EMBL" id="JACGCM010000140">
    <property type="protein sequence ID" value="KAF6175877.1"/>
    <property type="molecule type" value="Genomic_DNA"/>
</dbReference>
<comment type="caution">
    <text evidence="2">The sequence shown here is derived from an EMBL/GenBank/DDBJ whole genome shotgun (WGS) entry which is preliminary data.</text>
</comment>
<evidence type="ECO:0000256" key="1">
    <source>
        <dbReference type="SAM" id="MobiDB-lite"/>
    </source>
</evidence>
<feature type="compositionally biased region" description="Polar residues" evidence="1">
    <location>
        <begin position="46"/>
        <end position="55"/>
    </location>
</feature>
<gene>
    <name evidence="2" type="ORF">GIB67_003365</name>
</gene>
<accession>A0A7J7P8W3</accession>
<protein>
    <submittedName>
        <fullName evidence="2">Uncharacterized protein</fullName>
    </submittedName>
</protein>
<dbReference type="Proteomes" id="UP000541444">
    <property type="component" value="Unassembled WGS sequence"/>
</dbReference>
<evidence type="ECO:0000313" key="3">
    <source>
        <dbReference type="Proteomes" id="UP000541444"/>
    </source>
</evidence>
<reference evidence="2 3" key="1">
    <citation type="journal article" date="2020" name="IScience">
        <title>Genome Sequencing of the Endangered Kingdonia uniflora (Circaeasteraceae, Ranunculales) Reveals Potential Mechanisms of Evolutionary Specialization.</title>
        <authorList>
            <person name="Sun Y."/>
            <person name="Deng T."/>
            <person name="Zhang A."/>
            <person name="Moore M.J."/>
            <person name="Landis J.B."/>
            <person name="Lin N."/>
            <person name="Zhang H."/>
            <person name="Zhang X."/>
            <person name="Huang J."/>
            <person name="Zhang X."/>
            <person name="Sun H."/>
            <person name="Wang H."/>
        </authorList>
    </citation>
    <scope>NUCLEOTIDE SEQUENCE [LARGE SCALE GENOMIC DNA]</scope>
    <source>
        <strain evidence="2">TB1705</strain>
        <tissue evidence="2">Leaf</tissue>
    </source>
</reference>
<name>A0A7J7P8W3_9MAGN</name>
<feature type="non-terminal residue" evidence="2">
    <location>
        <position position="70"/>
    </location>
</feature>
<keyword evidence="3" id="KW-1185">Reference proteome</keyword>
<feature type="region of interest" description="Disordered" evidence="1">
    <location>
        <begin position="46"/>
        <end position="70"/>
    </location>
</feature>
<dbReference type="AlphaFoldDB" id="A0A7J7P8W3"/>
<evidence type="ECO:0000313" key="2">
    <source>
        <dbReference type="EMBL" id="KAF6175877.1"/>
    </source>
</evidence>
<feature type="non-terminal residue" evidence="2">
    <location>
        <position position="1"/>
    </location>
</feature>
<sequence>EHVLLRSGSGLRSLVNFSVKPEYHVNPSTRLILGGDLEVFQASNIRANSRGTNGRETGPSRMRWGRPHLT</sequence>
<organism evidence="2 3">
    <name type="scientific">Kingdonia uniflora</name>
    <dbReference type="NCBI Taxonomy" id="39325"/>
    <lineage>
        <taxon>Eukaryota</taxon>
        <taxon>Viridiplantae</taxon>
        <taxon>Streptophyta</taxon>
        <taxon>Embryophyta</taxon>
        <taxon>Tracheophyta</taxon>
        <taxon>Spermatophyta</taxon>
        <taxon>Magnoliopsida</taxon>
        <taxon>Ranunculales</taxon>
        <taxon>Circaeasteraceae</taxon>
        <taxon>Kingdonia</taxon>
    </lineage>
</organism>